<protein>
    <recommendedName>
        <fullName evidence="2">Glycosyltransferase 2-like domain-containing protein</fullName>
    </recommendedName>
</protein>
<evidence type="ECO:0008006" key="2">
    <source>
        <dbReference type="Google" id="ProtNLM"/>
    </source>
</evidence>
<dbReference type="EMBL" id="LAZR01045389">
    <property type="protein sequence ID" value="KKK98978.1"/>
    <property type="molecule type" value="Genomic_DNA"/>
</dbReference>
<dbReference type="AlphaFoldDB" id="A0A0F8ZYP6"/>
<accession>A0A0F8ZYP6</accession>
<evidence type="ECO:0000313" key="1">
    <source>
        <dbReference type="EMBL" id="KKK98978.1"/>
    </source>
</evidence>
<dbReference type="Gene3D" id="3.90.550.10">
    <property type="entry name" value="Spore Coat Polysaccharide Biosynthesis Protein SpsA, Chain A"/>
    <property type="match status" value="1"/>
</dbReference>
<name>A0A0F8ZYP6_9ZZZZ</name>
<gene>
    <name evidence="1" type="ORF">LCGC14_2637370</name>
</gene>
<dbReference type="SUPFAM" id="SSF53448">
    <property type="entry name" value="Nucleotide-diphospho-sugar transferases"/>
    <property type="match status" value="1"/>
</dbReference>
<feature type="non-terminal residue" evidence="1">
    <location>
        <position position="1"/>
    </location>
</feature>
<sequence length="260" mass="29491">INLTGQVDSHYSDAMSNVRSYCDLNGYSVEYLTFYGIWLESGRDEAVKHAIKYKYEWVIQVDADAAPIPPNLVEYLLNKIFVEQPDADMIGAYCQLKGTPHLPTIDTGTGTWEEHYPGSGIMPVIRTGAHCFIIKTEAFQRFNYPNGPWFRTRQVQTPYLAFHEVDNFARCRLSGKNPLTDVPEWHILLMEAARGKEVDNINVGEDSGFCDRLMATGGRIYVDTDLVVGHVAKRVIEPKHLKRHMDARRKVGRQACGLLQ</sequence>
<organism evidence="1">
    <name type="scientific">marine sediment metagenome</name>
    <dbReference type="NCBI Taxonomy" id="412755"/>
    <lineage>
        <taxon>unclassified sequences</taxon>
        <taxon>metagenomes</taxon>
        <taxon>ecological metagenomes</taxon>
    </lineage>
</organism>
<proteinExistence type="predicted"/>
<dbReference type="InterPro" id="IPR029044">
    <property type="entry name" value="Nucleotide-diphossugar_trans"/>
</dbReference>
<comment type="caution">
    <text evidence="1">The sequence shown here is derived from an EMBL/GenBank/DDBJ whole genome shotgun (WGS) entry which is preliminary data.</text>
</comment>
<reference evidence="1" key="1">
    <citation type="journal article" date="2015" name="Nature">
        <title>Complex archaea that bridge the gap between prokaryotes and eukaryotes.</title>
        <authorList>
            <person name="Spang A."/>
            <person name="Saw J.H."/>
            <person name="Jorgensen S.L."/>
            <person name="Zaremba-Niedzwiedzka K."/>
            <person name="Martijn J."/>
            <person name="Lind A.E."/>
            <person name="van Eijk R."/>
            <person name="Schleper C."/>
            <person name="Guy L."/>
            <person name="Ettema T.J."/>
        </authorList>
    </citation>
    <scope>NUCLEOTIDE SEQUENCE</scope>
</reference>